<dbReference type="InterPro" id="IPR036649">
    <property type="entry name" value="Pyrophosphatase_sf"/>
</dbReference>
<feature type="binding site" evidence="6">
    <location>
        <position position="71"/>
    </location>
    <ligand>
        <name>Mg(2+)</name>
        <dbReference type="ChEBI" id="CHEBI:18420"/>
        <label>1</label>
    </ligand>
</feature>
<gene>
    <name evidence="6" type="primary">ppa</name>
    <name evidence="7" type="ORF">GM160_01595</name>
</gene>
<dbReference type="EC" id="3.6.1.1" evidence="6"/>
<dbReference type="GO" id="GO:0000287">
    <property type="term" value="F:magnesium ion binding"/>
    <property type="evidence" value="ECO:0007669"/>
    <property type="project" value="UniProtKB-UniRule"/>
</dbReference>
<dbReference type="Pfam" id="PF00719">
    <property type="entry name" value="Pyrophosphatase"/>
    <property type="match status" value="1"/>
</dbReference>
<evidence type="ECO:0000313" key="7">
    <source>
        <dbReference type="EMBL" id="QGT77687.1"/>
    </source>
</evidence>
<feature type="binding site" evidence="6">
    <location>
        <position position="44"/>
    </location>
    <ligand>
        <name>substrate</name>
    </ligand>
</feature>
<evidence type="ECO:0000256" key="6">
    <source>
        <dbReference type="HAMAP-Rule" id="MF_00209"/>
    </source>
</evidence>
<dbReference type="EMBL" id="CP046415">
    <property type="protein sequence ID" value="QGT77687.1"/>
    <property type="molecule type" value="Genomic_DNA"/>
</dbReference>
<dbReference type="GO" id="GO:0006796">
    <property type="term" value="P:phosphate-containing compound metabolic process"/>
    <property type="evidence" value="ECO:0007669"/>
    <property type="project" value="InterPro"/>
</dbReference>
<sequence>MDLSKISAGKNPPEDINVVIEIPVQGVPVKYELDKDSGALLVDRFMATSMYYPTNYGFIPQTLSDDGDPVDVMLVAPLPLQPGSVIRARPVGMLEMTDESGIDAKIIAVPHDKLTPHYHDVKKVEDLPGFLLEQIQHFFEQYKALEPGKWVECKGFADKAAACKEIEDSIARHEQQ</sequence>
<proteinExistence type="inferred from homology"/>
<comment type="similarity">
    <text evidence="6">Belongs to the PPase family.</text>
</comment>
<comment type="function">
    <text evidence="6">Catalyzes the hydrolysis of inorganic pyrophosphate (PPi) forming two phosphate ions.</text>
</comment>
<dbReference type="HAMAP" id="MF_00209">
    <property type="entry name" value="Inorganic_PPase"/>
    <property type="match status" value="1"/>
</dbReference>
<comment type="cofactor">
    <cofactor evidence="1 6">
        <name>Mg(2+)</name>
        <dbReference type="ChEBI" id="CHEBI:18420"/>
    </cofactor>
</comment>
<dbReference type="PROSITE" id="PS00387">
    <property type="entry name" value="PPASE"/>
    <property type="match status" value="1"/>
</dbReference>
<feature type="binding site" evidence="6">
    <location>
        <position position="103"/>
    </location>
    <ligand>
        <name>Mg(2+)</name>
        <dbReference type="ChEBI" id="CHEBI:18420"/>
        <label>1</label>
    </ligand>
</feature>
<organism evidence="7 8">
    <name type="scientific">Guyparkeria halophila</name>
    <dbReference type="NCBI Taxonomy" id="47960"/>
    <lineage>
        <taxon>Bacteria</taxon>
        <taxon>Pseudomonadati</taxon>
        <taxon>Pseudomonadota</taxon>
        <taxon>Gammaproteobacteria</taxon>
        <taxon>Chromatiales</taxon>
        <taxon>Thioalkalibacteraceae</taxon>
        <taxon>Guyparkeria</taxon>
    </lineage>
</organism>
<feature type="binding site" evidence="6">
    <location>
        <position position="142"/>
    </location>
    <ligand>
        <name>substrate</name>
    </ligand>
</feature>
<protein>
    <recommendedName>
        <fullName evidence="6">Inorganic pyrophosphatase</fullName>
        <ecNumber evidence="6">3.6.1.1</ecNumber>
    </recommendedName>
    <alternativeName>
        <fullName evidence="6">Pyrophosphate phospho-hydrolase</fullName>
        <shortName evidence="6">PPase</shortName>
    </alternativeName>
</protein>
<dbReference type="InterPro" id="IPR008162">
    <property type="entry name" value="Pyrophosphatase"/>
</dbReference>
<feature type="binding site" evidence="6">
    <location>
        <position position="71"/>
    </location>
    <ligand>
        <name>Mg(2+)</name>
        <dbReference type="ChEBI" id="CHEBI:18420"/>
        <label>2</label>
    </ligand>
</feature>
<feature type="binding site" evidence="6">
    <location>
        <position position="66"/>
    </location>
    <ligand>
        <name>Mg(2+)</name>
        <dbReference type="ChEBI" id="CHEBI:18420"/>
        <label>1</label>
    </ligand>
</feature>
<comment type="subcellular location">
    <subcellularLocation>
        <location evidence="6">Cytoplasm</location>
    </subcellularLocation>
</comment>
<dbReference type="Gene3D" id="3.90.80.10">
    <property type="entry name" value="Inorganic pyrophosphatase"/>
    <property type="match status" value="1"/>
</dbReference>
<reference evidence="7 8" key="1">
    <citation type="submission" date="2019-11" db="EMBL/GenBank/DDBJ databases">
        <authorList>
            <person name="Zhang J."/>
            <person name="Sun C."/>
        </authorList>
    </citation>
    <scope>NUCLEOTIDE SEQUENCE [LARGE SCALE GENOMIC DNA]</scope>
    <source>
        <strain evidence="8">sp2</strain>
    </source>
</reference>
<dbReference type="CDD" id="cd00412">
    <property type="entry name" value="pyrophosphatase"/>
    <property type="match status" value="1"/>
</dbReference>
<evidence type="ECO:0000256" key="2">
    <source>
        <dbReference type="ARBA" id="ARBA00022490"/>
    </source>
</evidence>
<comment type="catalytic activity">
    <reaction evidence="6">
        <text>diphosphate + H2O = 2 phosphate + H(+)</text>
        <dbReference type="Rhea" id="RHEA:24576"/>
        <dbReference type="ChEBI" id="CHEBI:15377"/>
        <dbReference type="ChEBI" id="CHEBI:15378"/>
        <dbReference type="ChEBI" id="CHEBI:33019"/>
        <dbReference type="ChEBI" id="CHEBI:43474"/>
        <dbReference type="EC" id="3.6.1.1"/>
    </reaction>
</comment>
<comment type="subunit">
    <text evidence="6">Homohexamer.</text>
</comment>
<evidence type="ECO:0000256" key="4">
    <source>
        <dbReference type="ARBA" id="ARBA00022801"/>
    </source>
</evidence>
<dbReference type="RefSeq" id="WP_125198003.1">
    <property type="nucleotide sequence ID" value="NZ_CP046415.1"/>
</dbReference>
<keyword evidence="4 6" id="KW-0378">Hydrolase</keyword>
<feature type="binding site" evidence="6">
    <location>
        <position position="56"/>
    </location>
    <ligand>
        <name>substrate</name>
    </ligand>
</feature>
<dbReference type="SUPFAM" id="SSF50324">
    <property type="entry name" value="Inorganic pyrophosphatase"/>
    <property type="match status" value="1"/>
</dbReference>
<evidence type="ECO:0000256" key="1">
    <source>
        <dbReference type="ARBA" id="ARBA00001946"/>
    </source>
</evidence>
<dbReference type="AlphaFoldDB" id="A0A6I6D0U4"/>
<keyword evidence="5 6" id="KW-0460">Magnesium</keyword>
<dbReference type="NCBIfam" id="NF002317">
    <property type="entry name" value="PRK01250.1"/>
    <property type="match status" value="1"/>
</dbReference>
<keyword evidence="2 6" id="KW-0963">Cytoplasm</keyword>
<dbReference type="KEGG" id="ghl:GM160_01595"/>
<dbReference type="GO" id="GO:0004427">
    <property type="term" value="F:inorganic diphosphate phosphatase activity"/>
    <property type="evidence" value="ECO:0007669"/>
    <property type="project" value="UniProtKB-UniRule"/>
</dbReference>
<dbReference type="Proteomes" id="UP000427716">
    <property type="component" value="Chromosome"/>
</dbReference>
<evidence type="ECO:0000313" key="8">
    <source>
        <dbReference type="Proteomes" id="UP000427716"/>
    </source>
</evidence>
<evidence type="ECO:0000256" key="3">
    <source>
        <dbReference type="ARBA" id="ARBA00022723"/>
    </source>
</evidence>
<keyword evidence="8" id="KW-1185">Reference proteome</keyword>
<name>A0A6I6D0U4_9GAMM</name>
<evidence type="ECO:0000256" key="5">
    <source>
        <dbReference type="ARBA" id="ARBA00022842"/>
    </source>
</evidence>
<dbReference type="FunFam" id="3.90.80.10:FF:000001">
    <property type="entry name" value="Inorganic pyrophosphatase"/>
    <property type="match status" value="1"/>
</dbReference>
<feature type="binding site" evidence="6">
    <location>
        <position position="30"/>
    </location>
    <ligand>
        <name>substrate</name>
    </ligand>
</feature>
<dbReference type="PANTHER" id="PTHR10286">
    <property type="entry name" value="INORGANIC PYROPHOSPHATASE"/>
    <property type="match status" value="1"/>
</dbReference>
<dbReference type="GO" id="GO:0005737">
    <property type="term" value="C:cytoplasm"/>
    <property type="evidence" value="ECO:0007669"/>
    <property type="project" value="UniProtKB-SubCell"/>
</dbReference>
<accession>A0A6I6D0U4</accession>
<keyword evidence="3 6" id="KW-0479">Metal-binding</keyword>